<keyword evidence="2" id="KW-1185">Reference proteome</keyword>
<dbReference type="AlphaFoldDB" id="A0A5J5IHU1"/>
<proteinExistence type="predicted"/>
<evidence type="ECO:0000313" key="1">
    <source>
        <dbReference type="EMBL" id="KAA9040570.1"/>
    </source>
</evidence>
<evidence type="ECO:0000313" key="2">
    <source>
        <dbReference type="Proteomes" id="UP000326903"/>
    </source>
</evidence>
<dbReference type="EMBL" id="VYQF01000001">
    <property type="protein sequence ID" value="KAA9040570.1"/>
    <property type="molecule type" value="Genomic_DNA"/>
</dbReference>
<dbReference type="RefSeq" id="WP_150412630.1">
    <property type="nucleotide sequence ID" value="NZ_VYQF01000001.1"/>
</dbReference>
<accession>A0A5J5IHU1</accession>
<protein>
    <submittedName>
        <fullName evidence="1">Uncharacterized protein</fullName>
    </submittedName>
</protein>
<sequence length="140" mass="16172">MNTNKKIDIINDLLEDCILAYPVSSFVISLYKQYQQRGSLSKKQLQGLHSKASKIKDVSVSKLGTLEAIIKRMPTRYKSELPPRAPLFEKDKEAGMLMETILARYPQHKRVLFLKAKYENNELLSSNEISELKKFKQLIK</sequence>
<gene>
    <name evidence="1" type="ORF">FW778_00565</name>
</gene>
<dbReference type="Proteomes" id="UP000326903">
    <property type="component" value="Unassembled WGS sequence"/>
</dbReference>
<organism evidence="1 2">
    <name type="scientific">Ginsengibacter hankyongi</name>
    <dbReference type="NCBI Taxonomy" id="2607284"/>
    <lineage>
        <taxon>Bacteria</taxon>
        <taxon>Pseudomonadati</taxon>
        <taxon>Bacteroidota</taxon>
        <taxon>Chitinophagia</taxon>
        <taxon>Chitinophagales</taxon>
        <taxon>Chitinophagaceae</taxon>
        <taxon>Ginsengibacter</taxon>
    </lineage>
</organism>
<comment type="caution">
    <text evidence="1">The sequence shown here is derived from an EMBL/GenBank/DDBJ whole genome shotgun (WGS) entry which is preliminary data.</text>
</comment>
<reference evidence="1 2" key="1">
    <citation type="submission" date="2019-09" db="EMBL/GenBank/DDBJ databases">
        <title>Draft genome sequence of Ginsengibacter sp. BR5-29.</title>
        <authorList>
            <person name="Im W.-T."/>
        </authorList>
    </citation>
    <scope>NUCLEOTIDE SEQUENCE [LARGE SCALE GENOMIC DNA]</scope>
    <source>
        <strain evidence="1 2">BR5-29</strain>
    </source>
</reference>
<name>A0A5J5IHU1_9BACT</name>